<dbReference type="EMBL" id="JAUHLI010000002">
    <property type="protein sequence ID" value="MEE2000460.1"/>
    <property type="molecule type" value="Genomic_DNA"/>
</dbReference>
<comment type="caution">
    <text evidence="2">The sequence shown here is derived from an EMBL/GenBank/DDBJ whole genome shotgun (WGS) entry which is preliminary data.</text>
</comment>
<reference evidence="2 3" key="1">
    <citation type="submission" date="2023-07" db="EMBL/GenBank/DDBJ databases">
        <title>Alkalimonas sp., MEB108 novel, alkaliphilic bacterium isolated from Lonar Lake, India.</title>
        <authorList>
            <person name="Joshi A."/>
            <person name="Thite S."/>
        </authorList>
    </citation>
    <scope>NUCLEOTIDE SEQUENCE [LARGE SCALE GENOMIC DNA]</scope>
    <source>
        <strain evidence="2 3">MEB108</strain>
    </source>
</reference>
<keyword evidence="1" id="KW-0812">Transmembrane</keyword>
<accession>A0ABU7J1S7</accession>
<evidence type="ECO:0000313" key="2">
    <source>
        <dbReference type="EMBL" id="MEE2000460.1"/>
    </source>
</evidence>
<gene>
    <name evidence="2" type="ORF">QWY20_03275</name>
</gene>
<dbReference type="Pfam" id="PF14316">
    <property type="entry name" value="DUF4381"/>
    <property type="match status" value="1"/>
</dbReference>
<proteinExistence type="predicted"/>
<name>A0ABU7J1S7_9GAMM</name>
<protein>
    <submittedName>
        <fullName evidence="2">DUF4381 family protein</fullName>
    </submittedName>
</protein>
<feature type="transmembrane region" description="Helical" evidence="1">
    <location>
        <begin position="28"/>
        <end position="48"/>
    </location>
</feature>
<sequence length="178" mass="19814">MIETHPLLAELADIIETDTAPAMGIAPGWWLVLLLALLAAALVVWLATKRRQQVLRQRGLLAARTEMQKLVASESVEAAAINQLLKRLIRHYAPNSPLLSCSVSDWQQFLQQQDTTVAWPDLNALLYQPKPDAADAKHFADCAKRWLDQQSLPQLQQLAQQHLAQHHLAQQKPGGADV</sequence>
<keyword evidence="3" id="KW-1185">Reference proteome</keyword>
<evidence type="ECO:0000256" key="1">
    <source>
        <dbReference type="SAM" id="Phobius"/>
    </source>
</evidence>
<dbReference type="InterPro" id="IPR025489">
    <property type="entry name" value="DUF4381"/>
</dbReference>
<dbReference type="RefSeq" id="WP_330127601.1">
    <property type="nucleotide sequence ID" value="NZ_JAUHLI010000002.1"/>
</dbReference>
<dbReference type="Proteomes" id="UP001336314">
    <property type="component" value="Unassembled WGS sequence"/>
</dbReference>
<evidence type="ECO:0000313" key="3">
    <source>
        <dbReference type="Proteomes" id="UP001336314"/>
    </source>
</evidence>
<organism evidence="2 3">
    <name type="scientific">Alkalimonas cellulosilytica</name>
    <dbReference type="NCBI Taxonomy" id="3058395"/>
    <lineage>
        <taxon>Bacteria</taxon>
        <taxon>Pseudomonadati</taxon>
        <taxon>Pseudomonadota</taxon>
        <taxon>Gammaproteobacteria</taxon>
        <taxon>Alkalimonas</taxon>
    </lineage>
</organism>
<keyword evidence="1" id="KW-0472">Membrane</keyword>
<keyword evidence="1" id="KW-1133">Transmembrane helix</keyword>